<organism evidence="2 3">
    <name type="scientific">Temnothorax longispinosus</name>
    <dbReference type="NCBI Taxonomy" id="300112"/>
    <lineage>
        <taxon>Eukaryota</taxon>
        <taxon>Metazoa</taxon>
        <taxon>Ecdysozoa</taxon>
        <taxon>Arthropoda</taxon>
        <taxon>Hexapoda</taxon>
        <taxon>Insecta</taxon>
        <taxon>Pterygota</taxon>
        <taxon>Neoptera</taxon>
        <taxon>Endopterygota</taxon>
        <taxon>Hymenoptera</taxon>
        <taxon>Apocrita</taxon>
        <taxon>Aculeata</taxon>
        <taxon>Formicoidea</taxon>
        <taxon>Formicidae</taxon>
        <taxon>Myrmicinae</taxon>
        <taxon>Temnothorax</taxon>
    </lineage>
</organism>
<comment type="caution">
    <text evidence="2">The sequence shown here is derived from an EMBL/GenBank/DDBJ whole genome shotgun (WGS) entry which is preliminary data.</text>
</comment>
<name>A0A4S2KMJ0_9HYME</name>
<dbReference type="GO" id="GO:0003341">
    <property type="term" value="P:cilium movement"/>
    <property type="evidence" value="ECO:0007669"/>
    <property type="project" value="TreeGrafter"/>
</dbReference>
<dbReference type="PANTHER" id="PTHR46492:SF1">
    <property type="entry name" value="DYNEIN AXONEMAL ASSEMBLY FACTOR 4"/>
    <property type="match status" value="1"/>
</dbReference>
<evidence type="ECO:0000313" key="2">
    <source>
        <dbReference type="EMBL" id="TGZ48998.1"/>
    </source>
</evidence>
<dbReference type="Gene3D" id="1.25.40.10">
    <property type="entry name" value="Tetratricopeptide repeat domain"/>
    <property type="match status" value="1"/>
</dbReference>
<evidence type="ECO:0000313" key="3">
    <source>
        <dbReference type="Proteomes" id="UP000310200"/>
    </source>
</evidence>
<dbReference type="GO" id="GO:0036158">
    <property type="term" value="P:outer dynein arm assembly"/>
    <property type="evidence" value="ECO:0007669"/>
    <property type="project" value="TreeGrafter"/>
</dbReference>
<dbReference type="SMART" id="SM00028">
    <property type="entry name" value="TPR"/>
    <property type="match status" value="3"/>
</dbReference>
<dbReference type="AlphaFoldDB" id="A0A4S2KMJ0"/>
<sequence length="464" mass="53672">MKLIRARHYALEKLQHLQKEAVKIQVNLDTDTLNKIEALRNCHRKAAMQDFEEWRSNAEMPILQDISGKVQENRKAYRPPLKWFKDDLDIIQSREIDKKEGKEESIVIEELKEDLIVKENTNKHLVTEKNLKEKLVNEKKLKEDLDIKENLESVSTIKEHLNTESIGQTMLKEDTSLNENTGKEADVKIKETTKNLNNKKSNINFEECFSCSEDSESDDEITSSKSSTNSLVKEMDKKSLQKFYRKMKKQRPDQDLIDRILKDRYPKINQIFDEPTKAIPLPRKSGTINVTFSERAFPTPARESAFVEEQEWLSKQAEARRKTGFVVENLRPEEQDPQWLKDKGDDFFKAGNYLAAISAYTHGIKISDKMAALYVNRSAAHYALGNYYRCIDDCSKVLELMEPKCESNKVSRARCHARRGAALCKLSAPQHGIPELEAALKLDPDNKSIKHDLYAARQYFNMKE</sequence>
<feature type="coiled-coil region" evidence="1">
    <location>
        <begin position="108"/>
        <end position="148"/>
    </location>
</feature>
<dbReference type="EMBL" id="QBLH01002272">
    <property type="protein sequence ID" value="TGZ48998.1"/>
    <property type="molecule type" value="Genomic_DNA"/>
</dbReference>
<dbReference type="SUPFAM" id="SSF48452">
    <property type="entry name" value="TPR-like"/>
    <property type="match status" value="1"/>
</dbReference>
<dbReference type="GO" id="GO:0036159">
    <property type="term" value="P:inner dynein arm assembly"/>
    <property type="evidence" value="ECO:0007669"/>
    <property type="project" value="TreeGrafter"/>
</dbReference>
<gene>
    <name evidence="2" type="ORF">DBV15_06663</name>
</gene>
<keyword evidence="3" id="KW-1185">Reference proteome</keyword>
<dbReference type="STRING" id="300112.A0A4S2KMJ0"/>
<dbReference type="InterPro" id="IPR011990">
    <property type="entry name" value="TPR-like_helical_dom_sf"/>
</dbReference>
<dbReference type="InterPro" id="IPR052004">
    <property type="entry name" value="Dynein_assembly_factor_4"/>
</dbReference>
<dbReference type="Proteomes" id="UP000310200">
    <property type="component" value="Unassembled WGS sequence"/>
</dbReference>
<dbReference type="PANTHER" id="PTHR46492">
    <property type="entry name" value="DYNEIN ASSEMBLY FACTOR 4, AXONEMAL"/>
    <property type="match status" value="1"/>
</dbReference>
<accession>A0A4S2KMJ0</accession>
<dbReference type="InterPro" id="IPR019734">
    <property type="entry name" value="TPR_rpt"/>
</dbReference>
<reference evidence="2 3" key="1">
    <citation type="journal article" date="2019" name="Philos. Trans. R. Soc. Lond., B, Biol. Sci.">
        <title>Ant behaviour and brain gene expression of defending hosts depend on the ecological success of the intruding social parasite.</title>
        <authorList>
            <person name="Kaur R."/>
            <person name="Stoldt M."/>
            <person name="Jongepier E."/>
            <person name="Feldmeyer B."/>
            <person name="Menzel F."/>
            <person name="Bornberg-Bauer E."/>
            <person name="Foitzik S."/>
        </authorList>
    </citation>
    <scope>NUCLEOTIDE SEQUENCE [LARGE SCALE GENOMIC DNA]</scope>
    <source>
        <tissue evidence="2">Whole body</tissue>
    </source>
</reference>
<evidence type="ECO:0000256" key="1">
    <source>
        <dbReference type="SAM" id="Coils"/>
    </source>
</evidence>
<protein>
    <submittedName>
        <fullName evidence="2">Uncharacterized protein</fullName>
    </submittedName>
</protein>
<keyword evidence="1" id="KW-0175">Coiled coil</keyword>
<proteinExistence type="predicted"/>